<dbReference type="Proteomes" id="UP000623467">
    <property type="component" value="Unassembled WGS sequence"/>
</dbReference>
<sequence length="332" mass="37359">MTSQSHKRKVQRPQLVVMSTVSSVSHTTHNQRRVRTKTAVIGHAGPSLPPANDFWAEDLATNQARGSDFFSYELVDNSQEALADVEEDGITVVVQKAGRNANSDRPLQTCYPKNDEYVEESLRREGRGFPKTYARCAGSRCMDPSRPCTCRECSGLAEWRWLRCSFMTENLNDVDKRWDGTHFVRKRNALQLLGLRVQLGHPPEMVCPFRQPAPHDFFLYDVTGMHELGVDFCGCRTGANGDGPPTERRIQLLRACWWPATITAPNTCATFTVLCLFHKLNCLGKVLAYDFLRGLEMSTNHDGLDKPPVYYAHFSLRSSPKITRTGADLSCT</sequence>
<proteinExistence type="predicted"/>
<gene>
    <name evidence="2" type="ORF">MSAN_00957400</name>
</gene>
<evidence type="ECO:0000313" key="3">
    <source>
        <dbReference type="Proteomes" id="UP000623467"/>
    </source>
</evidence>
<protein>
    <submittedName>
        <fullName evidence="2">CxC2 domain-containing protein</fullName>
    </submittedName>
</protein>
<comment type="caution">
    <text evidence="2">The sequence shown here is derived from an EMBL/GenBank/DDBJ whole genome shotgun (WGS) entry which is preliminary data.</text>
</comment>
<feature type="domain" description="CxC2-like cysteine cluster KDZ transposase-associated" evidence="1">
    <location>
        <begin position="190"/>
        <end position="301"/>
    </location>
</feature>
<dbReference type="EMBL" id="JACAZH010000006">
    <property type="protein sequence ID" value="KAF7366986.1"/>
    <property type="molecule type" value="Genomic_DNA"/>
</dbReference>
<dbReference type="InterPro" id="IPR041457">
    <property type="entry name" value="CxC2_KDZ-assoc"/>
</dbReference>
<reference evidence="2" key="1">
    <citation type="submission" date="2020-05" db="EMBL/GenBank/DDBJ databases">
        <title>Mycena genomes resolve the evolution of fungal bioluminescence.</title>
        <authorList>
            <person name="Tsai I.J."/>
        </authorList>
    </citation>
    <scope>NUCLEOTIDE SEQUENCE</scope>
    <source>
        <strain evidence="2">160909Yilan</strain>
    </source>
</reference>
<name>A0A8H7DCX1_9AGAR</name>
<evidence type="ECO:0000313" key="2">
    <source>
        <dbReference type="EMBL" id="KAF7366986.1"/>
    </source>
</evidence>
<organism evidence="2 3">
    <name type="scientific">Mycena sanguinolenta</name>
    <dbReference type="NCBI Taxonomy" id="230812"/>
    <lineage>
        <taxon>Eukaryota</taxon>
        <taxon>Fungi</taxon>
        <taxon>Dikarya</taxon>
        <taxon>Basidiomycota</taxon>
        <taxon>Agaricomycotina</taxon>
        <taxon>Agaricomycetes</taxon>
        <taxon>Agaricomycetidae</taxon>
        <taxon>Agaricales</taxon>
        <taxon>Marasmiineae</taxon>
        <taxon>Mycenaceae</taxon>
        <taxon>Mycena</taxon>
    </lineage>
</organism>
<dbReference type="AlphaFoldDB" id="A0A8H7DCX1"/>
<evidence type="ECO:0000259" key="1">
    <source>
        <dbReference type="Pfam" id="PF18803"/>
    </source>
</evidence>
<dbReference type="OrthoDB" id="3235114at2759"/>
<accession>A0A8H7DCX1</accession>
<dbReference type="Pfam" id="PF18803">
    <property type="entry name" value="CxC2"/>
    <property type="match status" value="1"/>
</dbReference>
<keyword evidence="3" id="KW-1185">Reference proteome</keyword>